<dbReference type="OrthoDB" id="9802587at2"/>
<dbReference type="KEGG" id="awo:Awo_c12250"/>
<feature type="domain" description="Aspartate/ornithine carbamoyltransferase carbamoyl-P binding" evidence="4">
    <location>
        <begin position="22"/>
        <end position="175"/>
    </location>
</feature>
<keyword evidence="1 2" id="KW-0808">Transferase</keyword>
<organism evidence="5 6">
    <name type="scientific">Acetobacterium woodii (strain ATCC 29683 / DSM 1030 / JCM 2381 / KCTC 1655 / WB1)</name>
    <dbReference type="NCBI Taxonomy" id="931626"/>
    <lineage>
        <taxon>Bacteria</taxon>
        <taxon>Bacillati</taxon>
        <taxon>Bacillota</taxon>
        <taxon>Clostridia</taxon>
        <taxon>Eubacteriales</taxon>
        <taxon>Eubacteriaceae</taxon>
        <taxon>Acetobacterium</taxon>
    </lineage>
</organism>
<dbReference type="SUPFAM" id="SSF53671">
    <property type="entry name" value="Aspartate/ornithine carbamoyltransferase"/>
    <property type="match status" value="1"/>
</dbReference>
<dbReference type="EC" id="2.1.3.3" evidence="5"/>
<evidence type="ECO:0000256" key="2">
    <source>
        <dbReference type="RuleBase" id="RU003634"/>
    </source>
</evidence>
<dbReference type="Pfam" id="PF02729">
    <property type="entry name" value="OTCace_N"/>
    <property type="match status" value="1"/>
</dbReference>
<dbReference type="EMBL" id="CP002987">
    <property type="protein sequence ID" value="AFA48009.1"/>
    <property type="molecule type" value="Genomic_DNA"/>
</dbReference>
<dbReference type="eggNOG" id="COG0078">
    <property type="taxonomic scope" value="Bacteria"/>
</dbReference>
<evidence type="ECO:0000259" key="3">
    <source>
        <dbReference type="Pfam" id="PF00185"/>
    </source>
</evidence>
<reference evidence="5 6" key="2">
    <citation type="journal article" date="2012" name="PLoS ONE">
        <title>An ancient pathway combining carbon dioxide fixation with the generation and utilization of a sodium ion gradient for ATP synthesis.</title>
        <authorList>
            <person name="Poehlein A."/>
            <person name="Schmidt S."/>
            <person name="Kaster A.K."/>
            <person name="Goenrich M."/>
            <person name="Vollmers J."/>
            <person name="Thurmer A."/>
            <person name="Bertsch J."/>
            <person name="Schuchmann K."/>
            <person name="Voigt B."/>
            <person name="Hecker M."/>
            <person name="Daniel R."/>
            <person name="Thauer R.K."/>
            <person name="Gottschalk G."/>
            <person name="Muller V."/>
        </authorList>
    </citation>
    <scope>NUCLEOTIDE SEQUENCE [LARGE SCALE GENOMIC DNA]</scope>
    <source>
        <strain evidence="6">ATCC 29683 / DSM 1030 / JCM 2381 / KCTC 1655 / WB1</strain>
    </source>
</reference>
<dbReference type="GO" id="GO:0004585">
    <property type="term" value="F:ornithine carbamoyltransferase activity"/>
    <property type="evidence" value="ECO:0007669"/>
    <property type="project" value="UniProtKB-EC"/>
</dbReference>
<dbReference type="RefSeq" id="WP_014355612.1">
    <property type="nucleotide sequence ID" value="NC_016894.1"/>
</dbReference>
<dbReference type="PANTHER" id="PTHR45753">
    <property type="entry name" value="ORNITHINE CARBAMOYLTRANSFERASE, MITOCHONDRIAL"/>
    <property type="match status" value="1"/>
</dbReference>
<dbReference type="PRINTS" id="PR00101">
    <property type="entry name" value="ATCASE"/>
</dbReference>
<reference evidence="6" key="1">
    <citation type="submission" date="2011-07" db="EMBL/GenBank/DDBJ databases">
        <title>Complete genome sequence of Acetobacterium woodii.</title>
        <authorList>
            <person name="Poehlein A."/>
            <person name="Schmidt S."/>
            <person name="Kaster A.-K."/>
            <person name="Goenrich M."/>
            <person name="Vollmers J."/>
            <person name="Thuermer A."/>
            <person name="Gottschalk G."/>
            <person name="Thauer R.K."/>
            <person name="Daniel R."/>
            <person name="Mueller V."/>
        </authorList>
    </citation>
    <scope>NUCLEOTIDE SEQUENCE [LARGE SCALE GENOMIC DNA]</scope>
    <source>
        <strain evidence="6">ATCC 29683 / DSM 1030 / JCM 2381 / KCTC 1655 / WB1</strain>
    </source>
</reference>
<dbReference type="InterPro" id="IPR006130">
    <property type="entry name" value="Asp/Orn_carbamoylTrfase"/>
</dbReference>
<dbReference type="NCBIfam" id="NF005538">
    <property type="entry name" value="PRK07200.1"/>
    <property type="match status" value="1"/>
</dbReference>
<feature type="domain" description="Aspartate/ornithine carbamoyltransferase Asp/Orn-binding" evidence="3">
    <location>
        <begin position="211"/>
        <end position="371"/>
    </location>
</feature>
<dbReference type="GO" id="GO:0016597">
    <property type="term" value="F:amino acid binding"/>
    <property type="evidence" value="ECO:0007669"/>
    <property type="project" value="InterPro"/>
</dbReference>
<dbReference type="Gene3D" id="3.40.50.1370">
    <property type="entry name" value="Aspartate/ornithine carbamoyltransferase"/>
    <property type="match status" value="2"/>
</dbReference>
<dbReference type="InterPro" id="IPR006131">
    <property type="entry name" value="Asp_carbamoyltransf_Asp/Orn-bd"/>
</dbReference>
<dbReference type="PANTHER" id="PTHR45753:SF3">
    <property type="entry name" value="ORNITHINE TRANSCARBAMYLASE, MITOCHONDRIAL"/>
    <property type="match status" value="1"/>
</dbReference>
<comment type="similarity">
    <text evidence="2">Belongs to the aspartate/ornithine carbamoyltransferase superfamily.</text>
</comment>
<dbReference type="Proteomes" id="UP000007177">
    <property type="component" value="Chromosome"/>
</dbReference>
<dbReference type="InterPro" id="IPR036901">
    <property type="entry name" value="Asp/Orn_carbamoylTrfase_sf"/>
</dbReference>
<dbReference type="PRINTS" id="PR00100">
    <property type="entry name" value="AOTCASE"/>
</dbReference>
<dbReference type="HOGENOM" id="CLU_043846_3_3_9"/>
<dbReference type="GO" id="GO:0019240">
    <property type="term" value="P:citrulline biosynthetic process"/>
    <property type="evidence" value="ECO:0007669"/>
    <property type="project" value="TreeGrafter"/>
</dbReference>
<gene>
    <name evidence="5" type="primary">argF2</name>
    <name evidence="5" type="ordered locus">Awo_c12250</name>
</gene>
<dbReference type="GO" id="GO:0042450">
    <property type="term" value="P:L-arginine biosynthetic process via ornithine"/>
    <property type="evidence" value="ECO:0007669"/>
    <property type="project" value="TreeGrafter"/>
</dbReference>
<evidence type="ECO:0000259" key="4">
    <source>
        <dbReference type="Pfam" id="PF02729"/>
    </source>
</evidence>
<evidence type="ECO:0000313" key="6">
    <source>
        <dbReference type="Proteomes" id="UP000007177"/>
    </source>
</evidence>
<evidence type="ECO:0000313" key="5">
    <source>
        <dbReference type="EMBL" id="AFA48009.1"/>
    </source>
</evidence>
<keyword evidence="6" id="KW-1185">Reference proteome</keyword>
<dbReference type="NCBIfam" id="TIGR03316">
    <property type="entry name" value="ygeW"/>
    <property type="match status" value="1"/>
</dbReference>
<dbReference type="InterPro" id="IPR017702">
    <property type="entry name" value="Carbamoyltransferase_YgeW"/>
</dbReference>
<dbReference type="STRING" id="931626.Awo_c12250"/>
<name>H6LDW6_ACEWD</name>
<dbReference type="AlphaFoldDB" id="H6LDW6"/>
<accession>H6LDW6</accession>
<proteinExistence type="inferred from homology"/>
<dbReference type="Pfam" id="PF00185">
    <property type="entry name" value="OTCace"/>
    <property type="match status" value="1"/>
</dbReference>
<evidence type="ECO:0000256" key="1">
    <source>
        <dbReference type="ARBA" id="ARBA00022679"/>
    </source>
</evidence>
<sequence>MAFKDYLQALKKLEYQNLFENDFFLTWDKSDDELKAIFAVAEALRALRTNNKSAKIFDSGLGISLFRDNSTRTRFSFASACNLLGLEVQDFDEGKSQQAHGETVKETANMISFMADVIGIRDDMYIGKGHTYQKAFADYVNEGYQDGVLEQRPIIVNLQCDIDHPTQIMSDTLHIINEMGGIENIKGKKIAMTWAYSPSYGKPLSVPQGAIGLFTRLGAEVVLAHPEGYEVMAEVEEIAKKNAIASGGSFTKTNDMTEAFKDADIVYPKSWAPFAAMEKRTAFYGEGKFDEIDKLEKELLKQNAKHKDWTCTEALMATTKDGNALYLHCLPADITGVSCAEGEVDASVFDRYRVPLYKEASYKPYIIAAMIFMQKIKNPAEKLQELWDQDQKRLDK</sequence>
<protein>
    <submittedName>
        <fullName evidence="5">Ornithine carbamoyltransferase ArgF2</fullName>
        <ecNumber evidence="5">2.1.3.3</ecNumber>
    </submittedName>
</protein>
<dbReference type="InterPro" id="IPR006132">
    <property type="entry name" value="Asp/Orn_carbamoyltranf_P-bd"/>
</dbReference>